<comment type="caution">
    <text evidence="4">The sequence shown here is derived from an EMBL/GenBank/DDBJ whole genome shotgun (WGS) entry which is preliminary data.</text>
</comment>
<comment type="similarity">
    <text evidence="1">Belongs to the nitroreductase family.</text>
</comment>
<organism evidence="4 5">
    <name type="scientific">Candidatus Seongchinamella marina</name>
    <dbReference type="NCBI Taxonomy" id="2518990"/>
    <lineage>
        <taxon>Bacteria</taxon>
        <taxon>Pseudomonadati</taxon>
        <taxon>Pseudomonadota</taxon>
        <taxon>Gammaproteobacteria</taxon>
        <taxon>Cellvibrionales</taxon>
        <taxon>Halieaceae</taxon>
        <taxon>Seongchinamella</taxon>
    </lineage>
</organism>
<accession>A0ABT3SRX4</accession>
<dbReference type="Proteomes" id="UP001143307">
    <property type="component" value="Unassembled WGS sequence"/>
</dbReference>
<feature type="domain" description="Nitroreductase" evidence="3">
    <location>
        <begin position="15"/>
        <end position="195"/>
    </location>
</feature>
<dbReference type="PANTHER" id="PTHR43673:SF10">
    <property type="entry name" value="NADH DEHYDROGENASE_NAD(P)H NITROREDUCTASE XCC3605-RELATED"/>
    <property type="match status" value="1"/>
</dbReference>
<keyword evidence="5" id="KW-1185">Reference proteome</keyword>
<dbReference type="PANTHER" id="PTHR43673">
    <property type="entry name" value="NAD(P)H NITROREDUCTASE YDGI-RELATED"/>
    <property type="match status" value="1"/>
</dbReference>
<dbReference type="SUPFAM" id="SSF55469">
    <property type="entry name" value="FMN-dependent nitroreductase-like"/>
    <property type="match status" value="1"/>
</dbReference>
<keyword evidence="2" id="KW-0560">Oxidoreductase</keyword>
<dbReference type="EMBL" id="SHNP01000001">
    <property type="protein sequence ID" value="MCX2972391.1"/>
    <property type="molecule type" value="Genomic_DNA"/>
</dbReference>
<gene>
    <name evidence="4" type="ORF">EYC87_02155</name>
</gene>
<sequence>MPALNLSADEVLTTTRAVRKRLDLQRPVELAVIKECLEIALQAPSGSNSQGWHFIVVTDRAKIKTIADYYQRAFAEYESGPAQPTRLHTDNPDMAETQERVLSSAQYLAAHLAEVPALLIPCMLGRPESGDLPQGIIAGMYGSVIPAVWSFMLAARERGLGTCWTTLHLNFEKEAAALLEIPDEYSQVALIPIAYTQGTRFQPAPRKSLDDSLHLDSW</sequence>
<evidence type="ECO:0000256" key="1">
    <source>
        <dbReference type="ARBA" id="ARBA00007118"/>
    </source>
</evidence>
<dbReference type="InterPro" id="IPR029479">
    <property type="entry name" value="Nitroreductase"/>
</dbReference>
<dbReference type="InterPro" id="IPR000415">
    <property type="entry name" value="Nitroreductase-like"/>
</dbReference>
<name>A0ABT3SRX4_9GAMM</name>
<dbReference type="CDD" id="cd02062">
    <property type="entry name" value="Nitro_FMN_reductase"/>
    <property type="match status" value="1"/>
</dbReference>
<dbReference type="Pfam" id="PF00881">
    <property type="entry name" value="Nitroreductase"/>
    <property type="match status" value="1"/>
</dbReference>
<reference evidence="4" key="1">
    <citation type="submission" date="2019-02" db="EMBL/GenBank/DDBJ databases">
        <authorList>
            <person name="Li S.-H."/>
        </authorList>
    </citation>
    <scope>NUCLEOTIDE SEQUENCE</scope>
    <source>
        <strain evidence="4">IMCC8485</strain>
    </source>
</reference>
<evidence type="ECO:0000259" key="3">
    <source>
        <dbReference type="Pfam" id="PF00881"/>
    </source>
</evidence>
<evidence type="ECO:0000256" key="2">
    <source>
        <dbReference type="ARBA" id="ARBA00023002"/>
    </source>
</evidence>
<evidence type="ECO:0000313" key="5">
    <source>
        <dbReference type="Proteomes" id="UP001143307"/>
    </source>
</evidence>
<dbReference type="RefSeq" id="WP_279251411.1">
    <property type="nucleotide sequence ID" value="NZ_SHNP01000001.1"/>
</dbReference>
<protein>
    <submittedName>
        <fullName evidence="4">Nitroreductase family protein</fullName>
    </submittedName>
</protein>
<proteinExistence type="inferred from homology"/>
<evidence type="ECO:0000313" key="4">
    <source>
        <dbReference type="EMBL" id="MCX2972391.1"/>
    </source>
</evidence>
<dbReference type="Gene3D" id="3.40.109.10">
    <property type="entry name" value="NADH Oxidase"/>
    <property type="match status" value="1"/>
</dbReference>